<evidence type="ECO:0000313" key="2">
    <source>
        <dbReference type="EMBL" id="WOO39647.1"/>
    </source>
</evidence>
<feature type="region of interest" description="Disordered" evidence="1">
    <location>
        <begin position="251"/>
        <end position="273"/>
    </location>
</feature>
<dbReference type="KEGG" id="puo:RZN69_13570"/>
<reference evidence="2 3" key="1">
    <citation type="submission" date="2023-10" db="EMBL/GenBank/DDBJ databases">
        <title>Rubellicoccus peritrichatus gen. nov., sp. nov., isolated from an algae of coral reef tank.</title>
        <authorList>
            <person name="Luo J."/>
        </authorList>
    </citation>
    <scope>NUCLEOTIDE SEQUENCE [LARGE SCALE GENOMIC DNA]</scope>
    <source>
        <strain evidence="2 3">CR14</strain>
    </source>
</reference>
<dbReference type="EMBL" id="CP136920">
    <property type="protein sequence ID" value="WOO39647.1"/>
    <property type="molecule type" value="Genomic_DNA"/>
</dbReference>
<keyword evidence="3" id="KW-1185">Reference proteome</keyword>
<dbReference type="PROSITE" id="PS51257">
    <property type="entry name" value="PROKAR_LIPOPROTEIN"/>
    <property type="match status" value="1"/>
</dbReference>
<evidence type="ECO:0000313" key="3">
    <source>
        <dbReference type="Proteomes" id="UP001304300"/>
    </source>
</evidence>
<dbReference type="AlphaFoldDB" id="A0AAQ3QUF4"/>
<protein>
    <recommendedName>
        <fullName evidence="4">Lipoprotein</fullName>
    </recommendedName>
</protein>
<accession>A0AAQ3QUF4</accession>
<evidence type="ECO:0000256" key="1">
    <source>
        <dbReference type="SAM" id="MobiDB-lite"/>
    </source>
</evidence>
<sequence length="273" mass="31060">MKKEFNIGIFQVIRTTPYIVSILFLGGCSNFDPTPYQRAREMTELANTNNIEYQREWHKRLVQHINLLEEQYISLLIAKLEQETMDNLIKGNDAYSAETQDVLFPVQGNRTLERRKANNNIKNVINQYTFDVDIGGSIKNYSLIEMHLEELSNSSEFQKLTVAQKRLYDSGIAILRTKVVDVPVISIRREEFSRLRSIIDKHANFDIELSEKHKEFEVELIGALQSAASALESSAWLASIGNKTLGSLNSLVDNEANNSNTNEEESNGSEQAK</sequence>
<dbReference type="Proteomes" id="UP001304300">
    <property type="component" value="Chromosome"/>
</dbReference>
<gene>
    <name evidence="2" type="ORF">RZN69_13570</name>
</gene>
<dbReference type="RefSeq" id="WP_317831618.1">
    <property type="nucleotide sequence ID" value="NZ_CP136920.1"/>
</dbReference>
<organism evidence="2 3">
    <name type="scientific">Rubellicoccus peritrichatus</name>
    <dbReference type="NCBI Taxonomy" id="3080537"/>
    <lineage>
        <taxon>Bacteria</taxon>
        <taxon>Pseudomonadati</taxon>
        <taxon>Verrucomicrobiota</taxon>
        <taxon>Opitutia</taxon>
        <taxon>Puniceicoccales</taxon>
        <taxon>Cerasicoccaceae</taxon>
        <taxon>Rubellicoccus</taxon>
    </lineage>
</organism>
<evidence type="ECO:0008006" key="4">
    <source>
        <dbReference type="Google" id="ProtNLM"/>
    </source>
</evidence>
<proteinExistence type="predicted"/>
<name>A0AAQ3QUF4_9BACT</name>